<feature type="chain" id="PRO_5039064838" evidence="1">
    <location>
        <begin position="24"/>
        <end position="160"/>
    </location>
</feature>
<feature type="signal peptide" evidence="1">
    <location>
        <begin position="1"/>
        <end position="23"/>
    </location>
</feature>
<evidence type="ECO:0000313" key="2">
    <source>
        <dbReference type="EMBL" id="HIY21132.1"/>
    </source>
</evidence>
<dbReference type="EMBL" id="DXDX01000078">
    <property type="protein sequence ID" value="HIY21132.1"/>
    <property type="molecule type" value="Genomic_DNA"/>
</dbReference>
<evidence type="ECO:0000256" key="1">
    <source>
        <dbReference type="SAM" id="SignalP"/>
    </source>
</evidence>
<reference evidence="2" key="1">
    <citation type="journal article" date="2021" name="PeerJ">
        <title>Extensive microbial diversity within the chicken gut microbiome revealed by metagenomics and culture.</title>
        <authorList>
            <person name="Gilroy R."/>
            <person name="Ravi A."/>
            <person name="Getino M."/>
            <person name="Pursley I."/>
            <person name="Horton D.L."/>
            <person name="Alikhan N.F."/>
            <person name="Baker D."/>
            <person name="Gharbi K."/>
            <person name="Hall N."/>
            <person name="Watson M."/>
            <person name="Adriaenssens E.M."/>
            <person name="Foster-Nyarko E."/>
            <person name="Jarju S."/>
            <person name="Secka A."/>
            <person name="Antonio M."/>
            <person name="Oren A."/>
            <person name="Chaudhuri R.R."/>
            <person name="La Ragione R."/>
            <person name="Hildebrand F."/>
            <person name="Pallen M.J."/>
        </authorList>
    </citation>
    <scope>NUCLEOTIDE SEQUENCE</scope>
    <source>
        <strain evidence="2">ChiBcec16_6824</strain>
    </source>
</reference>
<organism evidence="2 3">
    <name type="scientific">Candidatus Flavonifractor merdigallinarum</name>
    <dbReference type="NCBI Taxonomy" id="2838589"/>
    <lineage>
        <taxon>Bacteria</taxon>
        <taxon>Bacillati</taxon>
        <taxon>Bacillota</taxon>
        <taxon>Clostridia</taxon>
        <taxon>Eubacteriales</taxon>
        <taxon>Oscillospiraceae</taxon>
        <taxon>Flavonifractor</taxon>
    </lineage>
</organism>
<dbReference type="Pfam" id="PF14270">
    <property type="entry name" value="DUF4358"/>
    <property type="match status" value="1"/>
</dbReference>
<name>A0A9D1Y8T8_9FIRM</name>
<proteinExistence type="predicted"/>
<dbReference type="PROSITE" id="PS51257">
    <property type="entry name" value="PROKAR_LIPOPROTEIN"/>
    <property type="match status" value="1"/>
</dbReference>
<sequence>MRNLVTRLLVPALLLGALLTACGGGSDSASKPYDPAATAQALLDSTAFSQPLDAMSLDLVCGPLYNIDANNVTDSAVYTSLTAGAEEIAVLTLKDEDTAKQAMEALRDRVSEQTEALKDYQPEEVGKLDKAILDQKGNSVLLVVANDADAAQKVLKSLDS</sequence>
<reference evidence="2" key="2">
    <citation type="submission" date="2021-04" db="EMBL/GenBank/DDBJ databases">
        <authorList>
            <person name="Gilroy R."/>
        </authorList>
    </citation>
    <scope>NUCLEOTIDE SEQUENCE</scope>
    <source>
        <strain evidence="2">ChiBcec16_6824</strain>
    </source>
</reference>
<keyword evidence="1" id="KW-0732">Signal</keyword>
<gene>
    <name evidence="2" type="ORF">H9841_04415</name>
</gene>
<dbReference type="AlphaFoldDB" id="A0A9D1Y8T8"/>
<dbReference type="InterPro" id="IPR025648">
    <property type="entry name" value="DUF4358"/>
</dbReference>
<evidence type="ECO:0000313" key="3">
    <source>
        <dbReference type="Proteomes" id="UP000823868"/>
    </source>
</evidence>
<protein>
    <submittedName>
        <fullName evidence="2">DUF4358 domain-containing protein</fullName>
    </submittedName>
</protein>
<accession>A0A9D1Y8T8</accession>
<comment type="caution">
    <text evidence="2">The sequence shown here is derived from an EMBL/GenBank/DDBJ whole genome shotgun (WGS) entry which is preliminary data.</text>
</comment>
<dbReference type="Proteomes" id="UP000823868">
    <property type="component" value="Unassembled WGS sequence"/>
</dbReference>